<gene>
    <name evidence="6" type="ORF">V0288_16610</name>
</gene>
<evidence type="ECO:0000256" key="3">
    <source>
        <dbReference type="ARBA" id="ARBA00022989"/>
    </source>
</evidence>
<feature type="transmembrane region" description="Helical" evidence="5">
    <location>
        <begin position="57"/>
        <end position="80"/>
    </location>
</feature>
<dbReference type="RefSeq" id="WP_332866234.1">
    <property type="nucleotide sequence ID" value="NZ_JBAFSM010000034.1"/>
</dbReference>
<dbReference type="Pfam" id="PF01943">
    <property type="entry name" value="Polysacc_synt"/>
    <property type="match status" value="1"/>
</dbReference>
<keyword evidence="4 5" id="KW-0472">Membrane</keyword>
<dbReference type="InterPro" id="IPR052556">
    <property type="entry name" value="PolySynth_Transporter"/>
</dbReference>
<feature type="transmembrane region" description="Helical" evidence="5">
    <location>
        <begin position="369"/>
        <end position="389"/>
    </location>
</feature>
<dbReference type="PANTHER" id="PTHR43424:SF1">
    <property type="entry name" value="LOCUS PUTATIVE PROTEIN 1-RELATED"/>
    <property type="match status" value="1"/>
</dbReference>
<evidence type="ECO:0000256" key="1">
    <source>
        <dbReference type="ARBA" id="ARBA00004141"/>
    </source>
</evidence>
<evidence type="ECO:0000313" key="7">
    <source>
        <dbReference type="Proteomes" id="UP001328733"/>
    </source>
</evidence>
<accession>A0AAW9QX54</accession>
<feature type="transmembrane region" description="Helical" evidence="5">
    <location>
        <begin position="269"/>
        <end position="286"/>
    </location>
</feature>
<dbReference type="InterPro" id="IPR002797">
    <property type="entry name" value="Polysacc_synth"/>
</dbReference>
<dbReference type="EMBL" id="JBAFSM010000034">
    <property type="protein sequence ID" value="MEG3438751.1"/>
    <property type="molecule type" value="Genomic_DNA"/>
</dbReference>
<feature type="transmembrane region" description="Helical" evidence="5">
    <location>
        <begin position="92"/>
        <end position="117"/>
    </location>
</feature>
<dbReference type="CDD" id="cd13128">
    <property type="entry name" value="MATE_Wzx_like"/>
    <property type="match status" value="1"/>
</dbReference>
<sequence>MLDRVQKISRELSPGLRKIIGNVGWLFAERLLMMIVNFLVSVYVIRYLGAGNFGKLSYSLSLVIIFSAIANLGLNGIVVREVVREEKNAPEILGTAFVLKLIASLATIALIALSIVLFTNQPDTRSMTVVISIGLVFSAFDVIEFWFESQVLSRVTAILRTMQTILSSIVKFILIAGHLPPIAFAWLVLGENTFKALAMSVAYIRHDQSLRKWRVNWSKGWEMLQDSWPLLLSTGMILIYMKIDQVMLGNMSTVSAVGNYAAAVRFSEVWYFIPIAICSSLFPSIFRSKQRSDREYYSRLQILYDLMAWFAFSIAIPMTFLSTPLMVTLLGPTYVESGEILTFHIWSGLFVFLGHAQHQWLMAENINQFSLAKTSLGALSNILLNFWLIPHYQGVGAAIATTVSYFIYSHISCLLFPQLRANGWMLTKALFIPFRISQNIQYFNTIKKVIVKA</sequence>
<comment type="caution">
    <text evidence="6">The sequence shown here is derived from an EMBL/GenBank/DDBJ whole genome shotgun (WGS) entry which is preliminary data.</text>
</comment>
<dbReference type="GO" id="GO:0016020">
    <property type="term" value="C:membrane"/>
    <property type="evidence" value="ECO:0007669"/>
    <property type="project" value="UniProtKB-SubCell"/>
</dbReference>
<reference evidence="6 7" key="1">
    <citation type="submission" date="2024-01" db="EMBL/GenBank/DDBJ databases">
        <title>Genomic insights into the taxonomy and metabolism of the cyanobacterium Pannus brasiliensis CCIBt3594.</title>
        <authorList>
            <person name="Machado M."/>
            <person name="Botero N.B."/>
            <person name="Andreote A.P.D."/>
            <person name="Feitosa A.M.T."/>
            <person name="Popin R."/>
            <person name="Sivonen K."/>
            <person name="Fiore M.F."/>
        </authorList>
    </citation>
    <scope>NUCLEOTIDE SEQUENCE [LARGE SCALE GENOMIC DNA]</scope>
    <source>
        <strain evidence="6 7">CCIBt3594</strain>
    </source>
</reference>
<comment type="subcellular location">
    <subcellularLocation>
        <location evidence="1">Membrane</location>
        <topology evidence="1">Multi-pass membrane protein</topology>
    </subcellularLocation>
</comment>
<feature type="transmembrane region" description="Helical" evidence="5">
    <location>
        <begin position="129"/>
        <end position="147"/>
    </location>
</feature>
<feature type="transmembrane region" description="Helical" evidence="5">
    <location>
        <begin position="395"/>
        <end position="416"/>
    </location>
</feature>
<dbReference type="AlphaFoldDB" id="A0AAW9QX54"/>
<evidence type="ECO:0000313" key="6">
    <source>
        <dbReference type="EMBL" id="MEG3438751.1"/>
    </source>
</evidence>
<dbReference type="Proteomes" id="UP001328733">
    <property type="component" value="Unassembled WGS sequence"/>
</dbReference>
<name>A0AAW9QX54_9CHRO</name>
<feature type="transmembrane region" description="Helical" evidence="5">
    <location>
        <begin position="20"/>
        <end position="45"/>
    </location>
</feature>
<feature type="transmembrane region" description="Helical" evidence="5">
    <location>
        <begin position="340"/>
        <end position="357"/>
    </location>
</feature>
<organism evidence="6 7">
    <name type="scientific">Pannus brasiliensis CCIBt3594</name>
    <dbReference type="NCBI Taxonomy" id="1427578"/>
    <lineage>
        <taxon>Bacteria</taxon>
        <taxon>Bacillati</taxon>
        <taxon>Cyanobacteriota</taxon>
        <taxon>Cyanophyceae</taxon>
        <taxon>Oscillatoriophycideae</taxon>
        <taxon>Chroococcales</taxon>
        <taxon>Microcystaceae</taxon>
        <taxon>Pannus</taxon>
    </lineage>
</organism>
<evidence type="ECO:0000256" key="5">
    <source>
        <dbReference type="SAM" id="Phobius"/>
    </source>
</evidence>
<keyword evidence="2 5" id="KW-0812">Transmembrane</keyword>
<evidence type="ECO:0000256" key="2">
    <source>
        <dbReference type="ARBA" id="ARBA00022692"/>
    </source>
</evidence>
<protein>
    <submittedName>
        <fullName evidence="6">Flippase</fullName>
    </submittedName>
</protein>
<dbReference type="PANTHER" id="PTHR43424">
    <property type="entry name" value="LOCUS PUTATIVE PROTEIN 1-RELATED"/>
    <property type="match status" value="1"/>
</dbReference>
<feature type="transmembrane region" description="Helical" evidence="5">
    <location>
        <begin position="306"/>
        <end position="328"/>
    </location>
</feature>
<evidence type="ECO:0000256" key="4">
    <source>
        <dbReference type="ARBA" id="ARBA00023136"/>
    </source>
</evidence>
<keyword evidence="7" id="KW-1185">Reference proteome</keyword>
<keyword evidence="3 5" id="KW-1133">Transmembrane helix</keyword>
<proteinExistence type="predicted"/>